<dbReference type="Gene3D" id="3.30.2310.20">
    <property type="entry name" value="RelE-like"/>
    <property type="match status" value="1"/>
</dbReference>
<organism evidence="2 3">
    <name type="scientific">Taibaiella lutea</name>
    <dbReference type="NCBI Taxonomy" id="2608001"/>
    <lineage>
        <taxon>Bacteria</taxon>
        <taxon>Pseudomonadati</taxon>
        <taxon>Bacteroidota</taxon>
        <taxon>Chitinophagia</taxon>
        <taxon>Chitinophagales</taxon>
        <taxon>Chitinophagaceae</taxon>
        <taxon>Taibaiella</taxon>
    </lineage>
</organism>
<proteinExistence type="predicted"/>
<gene>
    <name evidence="2" type="ORF">F0919_09120</name>
</gene>
<dbReference type="InterPro" id="IPR035093">
    <property type="entry name" value="RelE/ParE_toxin_dom_sf"/>
</dbReference>
<keyword evidence="1" id="KW-1277">Toxin-antitoxin system</keyword>
<dbReference type="AlphaFoldDB" id="A0A5M6CNN5"/>
<evidence type="ECO:0000313" key="3">
    <source>
        <dbReference type="Proteomes" id="UP000323632"/>
    </source>
</evidence>
<dbReference type="RefSeq" id="WP_150032438.1">
    <property type="nucleotide sequence ID" value="NZ_VWSH01000002.1"/>
</dbReference>
<evidence type="ECO:0000256" key="1">
    <source>
        <dbReference type="ARBA" id="ARBA00022649"/>
    </source>
</evidence>
<sequence length="94" mass="11108">MLKLKVSTDAIRDLQEAVKYYNTQQAGLGRRFEKTIKQSFEKIQQMPQAASFVYDTVRYKVVDKFPFIITYEETEVAIIVLRIFNEQQNPEKLK</sequence>
<evidence type="ECO:0000313" key="2">
    <source>
        <dbReference type="EMBL" id="KAA5534759.1"/>
    </source>
</evidence>
<dbReference type="Proteomes" id="UP000323632">
    <property type="component" value="Unassembled WGS sequence"/>
</dbReference>
<dbReference type="EMBL" id="VWSH01000002">
    <property type="protein sequence ID" value="KAA5534759.1"/>
    <property type="molecule type" value="Genomic_DNA"/>
</dbReference>
<keyword evidence="3" id="KW-1185">Reference proteome</keyword>
<comment type="caution">
    <text evidence="2">The sequence shown here is derived from an EMBL/GenBank/DDBJ whole genome shotgun (WGS) entry which is preliminary data.</text>
</comment>
<protein>
    <submittedName>
        <fullName evidence="2">Type II toxin-antitoxin system RelE/ParE family toxin</fullName>
    </submittedName>
</protein>
<accession>A0A5M6CNN5</accession>
<reference evidence="2 3" key="1">
    <citation type="submission" date="2019-09" db="EMBL/GenBank/DDBJ databases">
        <title>Genome sequence and assembly of Taibaiella sp.</title>
        <authorList>
            <person name="Chhetri G."/>
        </authorList>
    </citation>
    <scope>NUCLEOTIDE SEQUENCE [LARGE SCALE GENOMIC DNA]</scope>
    <source>
        <strain evidence="2 3">KVB11</strain>
    </source>
</reference>
<name>A0A5M6CNN5_9BACT</name>
<dbReference type="InterPro" id="IPR007712">
    <property type="entry name" value="RelE/ParE_toxin"/>
</dbReference>
<dbReference type="Pfam" id="PF05016">
    <property type="entry name" value="ParE_toxin"/>
    <property type="match status" value="1"/>
</dbReference>